<dbReference type="PANTHER" id="PTHR13887">
    <property type="entry name" value="GLUTATHIONE S-TRANSFERASE KAPPA"/>
    <property type="match status" value="1"/>
</dbReference>
<evidence type="ECO:0000313" key="9">
    <source>
        <dbReference type="Proteomes" id="UP000316806"/>
    </source>
</evidence>
<dbReference type="Pfam" id="PF13462">
    <property type="entry name" value="Thioredoxin_4"/>
    <property type="match status" value="1"/>
</dbReference>
<evidence type="ECO:0000259" key="7">
    <source>
        <dbReference type="PROSITE" id="PS51352"/>
    </source>
</evidence>
<evidence type="ECO:0000256" key="2">
    <source>
        <dbReference type="ARBA" id="ARBA00022729"/>
    </source>
</evidence>
<dbReference type="InterPro" id="IPR036249">
    <property type="entry name" value="Thioredoxin-like_sf"/>
</dbReference>
<evidence type="ECO:0000256" key="5">
    <source>
        <dbReference type="ARBA" id="ARBA00023284"/>
    </source>
</evidence>
<evidence type="ECO:0000256" key="1">
    <source>
        <dbReference type="ARBA" id="ARBA00005791"/>
    </source>
</evidence>
<gene>
    <name evidence="8" type="ORF">FH965_04855</name>
</gene>
<evidence type="ECO:0000256" key="4">
    <source>
        <dbReference type="ARBA" id="ARBA00023157"/>
    </source>
</evidence>
<dbReference type="SUPFAM" id="SSF52833">
    <property type="entry name" value="Thioredoxin-like"/>
    <property type="match status" value="1"/>
</dbReference>
<dbReference type="Proteomes" id="UP000316806">
    <property type="component" value="Chromosome"/>
</dbReference>
<dbReference type="Gene3D" id="3.40.30.10">
    <property type="entry name" value="Glutaredoxin"/>
    <property type="match status" value="1"/>
</dbReference>
<keyword evidence="4" id="KW-1015">Disulfide bond</keyword>
<keyword evidence="3" id="KW-0560">Oxidoreductase</keyword>
<dbReference type="GO" id="GO:0016491">
    <property type="term" value="F:oxidoreductase activity"/>
    <property type="evidence" value="ECO:0007669"/>
    <property type="project" value="UniProtKB-KW"/>
</dbReference>
<protein>
    <submittedName>
        <fullName evidence="8">Disulfide bond formation protein DsbA</fullName>
    </submittedName>
</protein>
<dbReference type="EMBL" id="CP040916">
    <property type="protein sequence ID" value="QDQ09970.1"/>
    <property type="molecule type" value="Genomic_DNA"/>
</dbReference>
<accession>A0A516R2V4</accession>
<comment type="similarity">
    <text evidence="1">Belongs to the thioredoxin family. DsbA subfamily.</text>
</comment>
<reference evidence="8 9" key="1">
    <citation type="journal article" date="2019" name="J. Ind. Microbiol. Biotechnol.">
        <title>The complete genomic sequence of Streptomyces spectabilis NRRL-2792 and identification of secondary metabolite biosynthetic gene clusters.</title>
        <authorList>
            <person name="Sinha A."/>
            <person name="Phillips-Salemka S."/>
            <person name="Niraula T.A."/>
            <person name="Short K.A."/>
            <person name="Niraula N.P."/>
        </authorList>
    </citation>
    <scope>NUCLEOTIDE SEQUENCE [LARGE SCALE GENOMIC DNA]</scope>
    <source>
        <strain evidence="8 9">NRRL 2792</strain>
    </source>
</reference>
<dbReference type="InterPro" id="IPR012336">
    <property type="entry name" value="Thioredoxin-like_fold"/>
</dbReference>
<keyword evidence="5" id="KW-0676">Redox-active center</keyword>
<name>A0A516R2V4_STRST</name>
<organism evidence="8 9">
    <name type="scientific">Streptomyces spectabilis</name>
    <dbReference type="NCBI Taxonomy" id="68270"/>
    <lineage>
        <taxon>Bacteria</taxon>
        <taxon>Bacillati</taxon>
        <taxon>Actinomycetota</taxon>
        <taxon>Actinomycetes</taxon>
        <taxon>Kitasatosporales</taxon>
        <taxon>Streptomycetaceae</taxon>
        <taxon>Streptomyces</taxon>
    </lineage>
</organism>
<proteinExistence type="inferred from homology"/>
<dbReference type="PANTHER" id="PTHR13887:SF14">
    <property type="entry name" value="DISULFIDE BOND FORMATION PROTEIN D"/>
    <property type="match status" value="1"/>
</dbReference>
<dbReference type="InterPro" id="IPR013766">
    <property type="entry name" value="Thioredoxin_domain"/>
</dbReference>
<feature type="domain" description="Thioredoxin" evidence="7">
    <location>
        <begin position="7"/>
        <end position="221"/>
    </location>
</feature>
<evidence type="ECO:0000256" key="6">
    <source>
        <dbReference type="SAM" id="MobiDB-lite"/>
    </source>
</evidence>
<keyword evidence="2" id="KW-0732">Signal</keyword>
<sequence length="222" mass="24277">MNKLKRNLIVTAVIAAVLAAVLGTALLVSPDDGGSGGMDVRPAAEPQPVRADSHRLTEPKKSELTVVEFLDFECEGCGAMYPVVEKLREEYGDRVTFVARYFPMPGHRNGELAARTAEAAALQGEFEAMYTKLFTTQKEWGESQDWKEDVFRGYAEELGLDMREFDAALADPDTAGRVQADQRDGLGLGARGTPTFVVDGELVPTPGSYEDFKALIEKRLSD</sequence>
<feature type="region of interest" description="Disordered" evidence="6">
    <location>
        <begin position="34"/>
        <end position="56"/>
    </location>
</feature>
<evidence type="ECO:0000256" key="3">
    <source>
        <dbReference type="ARBA" id="ARBA00023002"/>
    </source>
</evidence>
<dbReference type="AlphaFoldDB" id="A0A516R2V4"/>
<evidence type="ECO:0000313" key="8">
    <source>
        <dbReference type="EMBL" id="QDQ09970.1"/>
    </source>
</evidence>
<dbReference type="PROSITE" id="PS51352">
    <property type="entry name" value="THIOREDOXIN_2"/>
    <property type="match status" value="1"/>
</dbReference>
<dbReference type="RefSeq" id="WP_144001546.1">
    <property type="nucleotide sequence ID" value="NZ_CP040916.1"/>
</dbReference>